<dbReference type="Gene3D" id="3.30.70.240">
    <property type="match status" value="1"/>
</dbReference>
<dbReference type="GeneID" id="24794149"/>
<keyword evidence="7 8" id="KW-0051">Antiviral defense</keyword>
<dbReference type="GO" id="GO:0051607">
    <property type="term" value="P:defense response to virus"/>
    <property type="evidence" value="ECO:0007669"/>
    <property type="project" value="UniProtKB-UniRule"/>
</dbReference>
<dbReference type="Pfam" id="PF09827">
    <property type="entry name" value="CRISPR_Cas2"/>
    <property type="match status" value="1"/>
</dbReference>
<evidence type="ECO:0000256" key="5">
    <source>
        <dbReference type="ARBA" id="ARBA00022801"/>
    </source>
</evidence>
<comment type="similarity">
    <text evidence="8">Belongs to the CRISPR-associated endoribonuclease Cas2 protein family.</text>
</comment>
<keyword evidence="3 8" id="KW-0479">Metal-binding</keyword>
<dbReference type="KEGG" id="afg:AFULGI_00006230"/>
<evidence type="ECO:0000256" key="2">
    <source>
        <dbReference type="ARBA" id="ARBA00022722"/>
    </source>
</evidence>
<dbReference type="EMBL" id="CP006577">
    <property type="protein sequence ID" value="AIG97424.1"/>
    <property type="molecule type" value="Genomic_DNA"/>
</dbReference>
<dbReference type="CDD" id="cd09725">
    <property type="entry name" value="Cas2_I_II_III"/>
    <property type="match status" value="1"/>
</dbReference>
<evidence type="ECO:0000256" key="8">
    <source>
        <dbReference type="HAMAP-Rule" id="MF_01471"/>
    </source>
</evidence>
<gene>
    <name evidence="8" type="primary">cas2</name>
    <name evidence="9" type="ORF">AFULGI_00006230</name>
</gene>
<dbReference type="HAMAP" id="MF_01471">
    <property type="entry name" value="Cas2"/>
    <property type="match status" value="1"/>
</dbReference>
<dbReference type="GO" id="GO:0004521">
    <property type="term" value="F:RNA endonuclease activity"/>
    <property type="evidence" value="ECO:0007669"/>
    <property type="project" value="InterPro"/>
</dbReference>
<evidence type="ECO:0000256" key="6">
    <source>
        <dbReference type="ARBA" id="ARBA00022842"/>
    </source>
</evidence>
<evidence type="ECO:0000256" key="1">
    <source>
        <dbReference type="ARBA" id="ARBA00001946"/>
    </source>
</evidence>
<protein>
    <recommendedName>
        <fullName evidence="8">CRISPR-associated endoribonuclease Cas2</fullName>
        <ecNumber evidence="8">3.1.-.-</ecNumber>
    </recommendedName>
</protein>
<dbReference type="InterPro" id="IPR019199">
    <property type="entry name" value="Virulence_VapD/CRISPR_Cas2"/>
</dbReference>
<dbReference type="NCBIfam" id="TIGR01573">
    <property type="entry name" value="cas2"/>
    <property type="match status" value="1"/>
</dbReference>
<feature type="binding site" evidence="8">
    <location>
        <position position="8"/>
    </location>
    <ligand>
        <name>Mg(2+)</name>
        <dbReference type="ChEBI" id="CHEBI:18420"/>
        <note>catalytic</note>
    </ligand>
</feature>
<dbReference type="AlphaFoldDB" id="A0A075WE56"/>
<keyword evidence="4 8" id="KW-0255">Endonuclease</keyword>
<dbReference type="GO" id="GO:0016787">
    <property type="term" value="F:hydrolase activity"/>
    <property type="evidence" value="ECO:0007669"/>
    <property type="project" value="UniProtKB-KW"/>
</dbReference>
<accession>A0A075WE56</accession>
<evidence type="ECO:0000256" key="7">
    <source>
        <dbReference type="ARBA" id="ARBA00023118"/>
    </source>
</evidence>
<dbReference type="PANTHER" id="PTHR34405">
    <property type="entry name" value="CRISPR-ASSOCIATED ENDORIBONUCLEASE CAS2"/>
    <property type="match status" value="1"/>
</dbReference>
<evidence type="ECO:0000313" key="9">
    <source>
        <dbReference type="EMBL" id="AIG97424.1"/>
    </source>
</evidence>
<dbReference type="RefSeq" id="WP_048095152.1">
    <property type="nucleotide sequence ID" value="NZ_CP006577.1"/>
</dbReference>
<dbReference type="InterPro" id="IPR021127">
    <property type="entry name" value="CRISPR_associated_Cas2"/>
</dbReference>
<dbReference type="PANTHER" id="PTHR34405:SF3">
    <property type="entry name" value="CRISPR-ASSOCIATED ENDORIBONUCLEASE CAS2 3"/>
    <property type="match status" value="1"/>
</dbReference>
<keyword evidence="2 8" id="KW-0540">Nuclease</keyword>
<dbReference type="GO" id="GO:0043571">
    <property type="term" value="P:maintenance of CRISPR repeat elements"/>
    <property type="evidence" value="ECO:0007669"/>
    <property type="project" value="UniProtKB-UniRule"/>
</dbReference>
<dbReference type="EC" id="3.1.-.-" evidence="8"/>
<keyword evidence="5 8" id="KW-0378">Hydrolase</keyword>
<organism evidence="9 10">
    <name type="scientific">Archaeoglobus fulgidus DSM 8774</name>
    <dbReference type="NCBI Taxonomy" id="1344584"/>
    <lineage>
        <taxon>Archaea</taxon>
        <taxon>Methanobacteriati</taxon>
        <taxon>Methanobacteriota</taxon>
        <taxon>Archaeoglobi</taxon>
        <taxon>Archaeoglobales</taxon>
        <taxon>Archaeoglobaceae</taxon>
        <taxon>Archaeoglobus</taxon>
    </lineage>
</organism>
<keyword evidence="6 8" id="KW-0460">Magnesium</keyword>
<proteinExistence type="inferred from homology"/>
<comment type="function">
    <text evidence="8">CRISPR (clustered regularly interspaced short palindromic repeat), is an adaptive immune system that provides protection against mobile genetic elements (viruses, transposable elements and conjugative plasmids). CRISPR clusters contain sequences complementary to antecedent mobile elements and target invading nucleic acids. CRISPR clusters are transcribed and processed into CRISPR RNA (crRNA). Functions as a ssRNA-specific endoribonuclease. Involved in the integration of spacer DNA into the CRISPR cassette.</text>
</comment>
<name>A0A075WE56_ARCFL</name>
<evidence type="ECO:0000256" key="3">
    <source>
        <dbReference type="ARBA" id="ARBA00022723"/>
    </source>
</evidence>
<evidence type="ECO:0000313" key="10">
    <source>
        <dbReference type="Proteomes" id="UP000028501"/>
    </source>
</evidence>
<evidence type="ECO:0000256" key="4">
    <source>
        <dbReference type="ARBA" id="ARBA00022759"/>
    </source>
</evidence>
<dbReference type="Proteomes" id="UP000028501">
    <property type="component" value="Chromosome"/>
</dbReference>
<comment type="subunit">
    <text evidence="8">Homodimer, forms a heterotetramer with a Cas1 homodimer.</text>
</comment>
<dbReference type="HOGENOM" id="CLU_161124_2_1_2"/>
<comment type="cofactor">
    <cofactor evidence="1 8">
        <name>Mg(2+)</name>
        <dbReference type="ChEBI" id="CHEBI:18420"/>
    </cofactor>
</comment>
<reference evidence="9 10" key="1">
    <citation type="submission" date="2013-07" db="EMBL/GenBank/DDBJ databases">
        <title>Genome of Archaeoglobus fulgidus.</title>
        <authorList>
            <person name="Fiebig A."/>
            <person name="Birkeland N.-K."/>
        </authorList>
    </citation>
    <scope>NUCLEOTIDE SEQUENCE [LARGE SCALE GENOMIC DNA]</scope>
    <source>
        <strain evidence="9 10">DSM 8774</strain>
    </source>
</reference>
<dbReference type="GO" id="GO:0046872">
    <property type="term" value="F:metal ion binding"/>
    <property type="evidence" value="ECO:0007669"/>
    <property type="project" value="UniProtKB-UniRule"/>
</dbReference>
<sequence>MMTLVIYDISDDRVRNRISAICKRFGLSRIQRSAFLGEITSSRRKELIERLRRSLRGDGNIQIFVICKPDFALRVIIGEMDEHEDEEVIII</sequence>
<dbReference type="SUPFAM" id="SSF143430">
    <property type="entry name" value="TTP0101/SSO1404-like"/>
    <property type="match status" value="1"/>
</dbReference>